<name>A0A6A1V829_9ROSI</name>
<proteinExistence type="inferred from homology"/>
<accession>A0A6A1V829</accession>
<keyword evidence="3" id="KW-1185">Reference proteome</keyword>
<evidence type="ECO:0000256" key="1">
    <source>
        <dbReference type="ARBA" id="ARBA00008061"/>
    </source>
</evidence>
<dbReference type="OrthoDB" id="1750194at2759"/>
<evidence type="ECO:0000313" key="3">
    <source>
        <dbReference type="Proteomes" id="UP000516437"/>
    </source>
</evidence>
<dbReference type="PANTHER" id="PTHR43447">
    <property type="entry name" value="ALPHA-AMYLASE"/>
    <property type="match status" value="1"/>
</dbReference>
<organism evidence="2 3">
    <name type="scientific">Morella rubra</name>
    <name type="common">Chinese bayberry</name>
    <dbReference type="NCBI Taxonomy" id="262757"/>
    <lineage>
        <taxon>Eukaryota</taxon>
        <taxon>Viridiplantae</taxon>
        <taxon>Streptophyta</taxon>
        <taxon>Embryophyta</taxon>
        <taxon>Tracheophyta</taxon>
        <taxon>Spermatophyta</taxon>
        <taxon>Magnoliopsida</taxon>
        <taxon>eudicotyledons</taxon>
        <taxon>Gunneridae</taxon>
        <taxon>Pentapetalae</taxon>
        <taxon>rosids</taxon>
        <taxon>fabids</taxon>
        <taxon>Fagales</taxon>
        <taxon>Myricaceae</taxon>
        <taxon>Morella</taxon>
    </lineage>
</organism>
<comment type="caution">
    <text evidence="2">The sequence shown here is derived from an EMBL/GenBank/DDBJ whole genome shotgun (WGS) entry which is preliminary data.</text>
</comment>
<dbReference type="EMBL" id="RXIC02000025">
    <property type="protein sequence ID" value="KAB1207330.1"/>
    <property type="molecule type" value="Genomic_DNA"/>
</dbReference>
<dbReference type="Gene3D" id="3.20.20.80">
    <property type="entry name" value="Glycosidases"/>
    <property type="match status" value="1"/>
</dbReference>
<sequence>MDHNQDAHRQRIIDWINATSGTAGAFDVTTKGILHSGHWRFPGGKEMQGYAYILTHPGTSSVFYDHIFSRYQSEIAALISLRTGTNPLSQYGKYQLQVPIVGHHDVHGKLFTDIKY</sequence>
<reference evidence="2 3" key="1">
    <citation type="journal article" date="2019" name="Plant Biotechnol. J.">
        <title>The red bayberry genome and genetic basis of sex determination.</title>
        <authorList>
            <person name="Jia H.M."/>
            <person name="Jia H.J."/>
            <person name="Cai Q.L."/>
            <person name="Wang Y."/>
            <person name="Zhao H.B."/>
            <person name="Yang W.F."/>
            <person name="Wang G.Y."/>
            <person name="Li Y.H."/>
            <person name="Zhan D.L."/>
            <person name="Shen Y.T."/>
            <person name="Niu Q.F."/>
            <person name="Chang L."/>
            <person name="Qiu J."/>
            <person name="Zhao L."/>
            <person name="Xie H.B."/>
            <person name="Fu W.Y."/>
            <person name="Jin J."/>
            <person name="Li X.W."/>
            <person name="Jiao Y."/>
            <person name="Zhou C.C."/>
            <person name="Tu T."/>
            <person name="Chai C.Y."/>
            <person name="Gao J.L."/>
            <person name="Fan L.J."/>
            <person name="van de Weg E."/>
            <person name="Wang J.Y."/>
            <person name="Gao Z.S."/>
        </authorList>
    </citation>
    <scope>NUCLEOTIDE SEQUENCE [LARGE SCALE GENOMIC DNA]</scope>
    <source>
        <tissue evidence="2">Leaves</tissue>
    </source>
</reference>
<dbReference type="AlphaFoldDB" id="A0A6A1V829"/>
<comment type="similarity">
    <text evidence="1">Belongs to the glycosyl hydrolase 13 family.</text>
</comment>
<evidence type="ECO:0000313" key="2">
    <source>
        <dbReference type="EMBL" id="KAB1207330.1"/>
    </source>
</evidence>
<dbReference type="Proteomes" id="UP000516437">
    <property type="component" value="Chromosome 7"/>
</dbReference>
<gene>
    <name evidence="2" type="ORF">CJ030_MR7G011651</name>
</gene>
<protein>
    <submittedName>
        <fullName evidence="2">Alpha-amylase 3, chloroplastic</fullName>
    </submittedName>
</protein>